<dbReference type="PANTHER" id="PTHR30441:SF4">
    <property type="entry name" value="PROTEIN ASMA"/>
    <property type="match status" value="1"/>
</dbReference>
<dbReference type="OrthoDB" id="5439561at2"/>
<dbReference type="EMBL" id="UIGB01000001">
    <property type="protein sequence ID" value="SUU83952.1"/>
    <property type="molecule type" value="Genomic_DNA"/>
</dbReference>
<dbReference type="InterPro" id="IPR052894">
    <property type="entry name" value="AsmA-related"/>
</dbReference>
<dbReference type="AlphaFoldDB" id="A0A380W4V2"/>
<evidence type="ECO:0000313" key="3">
    <source>
        <dbReference type="EMBL" id="SUU83952.1"/>
    </source>
</evidence>
<dbReference type="GO" id="GO:0005886">
    <property type="term" value="C:plasma membrane"/>
    <property type="evidence" value="ECO:0007669"/>
    <property type="project" value="TreeGrafter"/>
</dbReference>
<proteinExistence type="predicted"/>
<evidence type="ECO:0000313" key="4">
    <source>
        <dbReference type="Proteomes" id="UP000254343"/>
    </source>
</evidence>
<accession>A0A380W4V2</accession>
<protein>
    <submittedName>
        <fullName evidence="3">Putative assembly protein</fullName>
    </submittedName>
</protein>
<gene>
    <name evidence="3" type="ORF">NCTC12722_01131</name>
</gene>
<feature type="compositionally biased region" description="Low complexity" evidence="1">
    <location>
        <begin position="630"/>
        <end position="655"/>
    </location>
</feature>
<feature type="domain" description="AsmA" evidence="2">
    <location>
        <begin position="343"/>
        <end position="528"/>
    </location>
</feature>
<dbReference type="Pfam" id="PF05170">
    <property type="entry name" value="AsmA"/>
    <property type="match status" value="2"/>
</dbReference>
<sequence length="655" mass="68856">MTTHAIRRLALPVAIVLGVVLAGLLASSWFIDRNAVRQAVEKQIRDATGLELVVTGRTDVSLFPSTRVVLHGVSLKGNANDDAPLSTDQLQARLSLFGLIVGHYRVADVSLRAPRIRLTVDKDGHSNWGPIVQTFARAVKPAASRDVWFSDVRISDGTLLYRDAKNHANETVGGIDLAISLPSSSRSFSVRGQSTWHNEQLEGSFTIADFLAAVGGEKSGLKVKLSGTPLKLSFDGSMTNRSSLLLDGALTADTSSLRGLTRWAGHELPGNNGFGPFSLKARANVVGNSVALTNVTTSLDGNAAEGVLTFNDSTGQHTLQGTLAADSLDLTPYLGTIRLLAGAHEWNRQAFDLQALAETNLDIRLSAAKVTVGSSRMGRTALGANLRNGTLALSIGEAQVFGGIVRGSLSLSRIDEGANIKAQFGFTDVDLEAGAADLFDIRSLRGRGDLNLTLEAQGASAFALTQTLDGNAALTAHNGALSGFNIEQLLRRLERRPLSGAGSFRSGSTPFDTLRIAVTINDGMAHADDIALDGPATRVTLTGGASIPSREYDLKGNAELKAANGAPPEFQLPFVVQGPWDDPLILPDSDILIRRSTVTAPLLDSLKGRNAHDAVKAVIERLSGGKKSAPEAAPPAAATPPAAEKPAAPAAPQSN</sequence>
<evidence type="ECO:0000259" key="2">
    <source>
        <dbReference type="Pfam" id="PF05170"/>
    </source>
</evidence>
<feature type="domain" description="AsmA" evidence="2">
    <location>
        <begin position="9"/>
        <end position="204"/>
    </location>
</feature>
<name>A0A380W4V2_AFIFE</name>
<dbReference type="PANTHER" id="PTHR30441">
    <property type="entry name" value="DUF748 DOMAIN-CONTAINING PROTEIN"/>
    <property type="match status" value="1"/>
</dbReference>
<evidence type="ECO:0000256" key="1">
    <source>
        <dbReference type="SAM" id="MobiDB-lite"/>
    </source>
</evidence>
<reference evidence="3 4" key="1">
    <citation type="submission" date="2018-06" db="EMBL/GenBank/DDBJ databases">
        <authorList>
            <consortium name="Pathogen Informatics"/>
            <person name="Doyle S."/>
        </authorList>
    </citation>
    <scope>NUCLEOTIDE SEQUENCE [LARGE SCALE GENOMIC DNA]</scope>
    <source>
        <strain evidence="3 4">NCTC12722</strain>
    </source>
</reference>
<organism evidence="3 4">
    <name type="scientific">Afipia felis</name>
    <name type="common">Cat scratch disease bacillus</name>
    <dbReference type="NCBI Taxonomy" id="1035"/>
    <lineage>
        <taxon>Bacteria</taxon>
        <taxon>Pseudomonadati</taxon>
        <taxon>Pseudomonadota</taxon>
        <taxon>Alphaproteobacteria</taxon>
        <taxon>Hyphomicrobiales</taxon>
        <taxon>Nitrobacteraceae</taxon>
        <taxon>Afipia</taxon>
    </lineage>
</organism>
<dbReference type="RefSeq" id="WP_002718731.1">
    <property type="nucleotide sequence ID" value="NZ_UFSI01000001.1"/>
</dbReference>
<feature type="region of interest" description="Disordered" evidence="1">
    <location>
        <begin position="622"/>
        <end position="655"/>
    </location>
</feature>
<dbReference type="Proteomes" id="UP000254343">
    <property type="component" value="Unassembled WGS sequence"/>
</dbReference>
<dbReference type="InterPro" id="IPR007844">
    <property type="entry name" value="AsmA"/>
</dbReference>
<dbReference type="GO" id="GO:0090313">
    <property type="term" value="P:regulation of protein targeting to membrane"/>
    <property type="evidence" value="ECO:0007669"/>
    <property type="project" value="TreeGrafter"/>
</dbReference>